<protein>
    <submittedName>
        <fullName evidence="2">Uncharacterized protein</fullName>
    </submittedName>
</protein>
<gene>
    <name evidence="2" type="ORF">K461DRAFT_317128</name>
</gene>
<dbReference type="Proteomes" id="UP000799439">
    <property type="component" value="Unassembled WGS sequence"/>
</dbReference>
<evidence type="ECO:0000313" key="3">
    <source>
        <dbReference type="Proteomes" id="UP000799439"/>
    </source>
</evidence>
<dbReference type="OrthoDB" id="5330858at2759"/>
<dbReference type="AlphaFoldDB" id="A0A9P4J8L8"/>
<proteinExistence type="predicted"/>
<sequence>MATDQLEEPYTLLSVPKPFGGDRTRSHASSVYRYSAQAAKQRTEIAVAVDGEGVYVYDVVNPRLITSYAVSPQTRFMCKPCSLIRKRSDRLAQRLTYAAIHQKDSKQSSIICFVEDIGKRASDGAGKSATGKEEHIFPGREASISSLIALPRDTAHENAADAFDLALIHEHKTIQCLSGDLRNVHWTFDWPKTRGADVESSFCHAKLSDLKNLRRNLLSNAHEAAVVVDSWGIDENSASIMVLLRTERSKGSDRLRLYASLLRLPNSGRRMVTCDVRELPVPRQIGSKGSTSRLNFQIAPTGNNVFLQVHESLVRWDLNNLQPTAELVCQTGLVTYLSLGHAELIALQSNSCSIVDLEWRTTQAEIFATPASTSSRGAGSKRSRESSLASFLDLEFVDLFYGTGLAIALRSGSLVAVPVASAKSHKRQRTGPRSLAESVGKVVTQGSENLLSNSQSASNKQLHGPFADTVRDFVKENRVADLEEFLAKDLDLSYERVASGNGADDGRNRLYADLEVFLEDQSGRDIVHWTFPKDTSTLIRRTDWAKATLVFDQIFSSTNSERSPIKARFYSPSIYKWLALTGLFTTKRQETTSQVSAGRILLALAAADPTLSLMGEFLSWSFHLDLDYVLHALDLTIESLDSPIDQSRLQIKDTPSEEGRSAGSEDDSLANASRAAEEDLALAIASLNEGTTIRGGLLRSIFDRLSAFEDGAIVKGFNKLLAPRKLVFLINLLRIELADGGWTTRYTDEIYQDEDDVDDEGPADQSIRIIIKLLNAAVDAIGPTGWNVGLSSDKQLNSDEMILVLRAEITAALEGSQEYQAMGAALQDFSRYCAEVEPHGKSRKRRAVDAVHNPGFVHDDTEDAMLPLGARRDRLEMTRTSKGGRVTFKSKGALGQELSMRVGKYSLDKIRV</sequence>
<feature type="compositionally biased region" description="Basic and acidic residues" evidence="1">
    <location>
        <begin position="650"/>
        <end position="660"/>
    </location>
</feature>
<accession>A0A9P4J8L8</accession>
<feature type="region of interest" description="Disordered" evidence="1">
    <location>
        <begin position="648"/>
        <end position="669"/>
    </location>
</feature>
<evidence type="ECO:0000256" key="1">
    <source>
        <dbReference type="SAM" id="MobiDB-lite"/>
    </source>
</evidence>
<keyword evidence="3" id="KW-1185">Reference proteome</keyword>
<reference evidence="2" key="1">
    <citation type="journal article" date="2020" name="Stud. Mycol.">
        <title>101 Dothideomycetes genomes: a test case for predicting lifestyles and emergence of pathogens.</title>
        <authorList>
            <person name="Haridas S."/>
            <person name="Albert R."/>
            <person name="Binder M."/>
            <person name="Bloem J."/>
            <person name="Labutti K."/>
            <person name="Salamov A."/>
            <person name="Andreopoulos B."/>
            <person name="Baker S."/>
            <person name="Barry K."/>
            <person name="Bills G."/>
            <person name="Bluhm B."/>
            <person name="Cannon C."/>
            <person name="Castanera R."/>
            <person name="Culley D."/>
            <person name="Daum C."/>
            <person name="Ezra D."/>
            <person name="Gonzalez J."/>
            <person name="Henrissat B."/>
            <person name="Kuo A."/>
            <person name="Liang C."/>
            <person name="Lipzen A."/>
            <person name="Lutzoni F."/>
            <person name="Magnuson J."/>
            <person name="Mondo S."/>
            <person name="Nolan M."/>
            <person name="Ohm R."/>
            <person name="Pangilinan J."/>
            <person name="Park H.-J."/>
            <person name="Ramirez L."/>
            <person name="Alfaro M."/>
            <person name="Sun H."/>
            <person name="Tritt A."/>
            <person name="Yoshinaga Y."/>
            <person name="Zwiers L.-H."/>
            <person name="Turgeon B."/>
            <person name="Goodwin S."/>
            <person name="Spatafora J."/>
            <person name="Crous P."/>
            <person name="Grigoriev I."/>
        </authorList>
    </citation>
    <scope>NUCLEOTIDE SEQUENCE</scope>
    <source>
        <strain evidence="2">CBS 260.36</strain>
    </source>
</reference>
<evidence type="ECO:0000313" key="2">
    <source>
        <dbReference type="EMBL" id="KAF2156954.1"/>
    </source>
</evidence>
<organism evidence="2 3">
    <name type="scientific">Myriangium duriaei CBS 260.36</name>
    <dbReference type="NCBI Taxonomy" id="1168546"/>
    <lineage>
        <taxon>Eukaryota</taxon>
        <taxon>Fungi</taxon>
        <taxon>Dikarya</taxon>
        <taxon>Ascomycota</taxon>
        <taxon>Pezizomycotina</taxon>
        <taxon>Dothideomycetes</taxon>
        <taxon>Dothideomycetidae</taxon>
        <taxon>Myriangiales</taxon>
        <taxon>Myriangiaceae</taxon>
        <taxon>Myriangium</taxon>
    </lineage>
</organism>
<dbReference type="EMBL" id="ML996081">
    <property type="protein sequence ID" value="KAF2156954.1"/>
    <property type="molecule type" value="Genomic_DNA"/>
</dbReference>
<name>A0A9P4J8L8_9PEZI</name>
<comment type="caution">
    <text evidence="2">The sequence shown here is derived from an EMBL/GenBank/DDBJ whole genome shotgun (WGS) entry which is preliminary data.</text>
</comment>